<evidence type="ECO:0000313" key="1">
    <source>
        <dbReference type="EMBL" id="MCF2500135.1"/>
    </source>
</evidence>
<dbReference type="Proteomes" id="UP001139411">
    <property type="component" value="Unassembled WGS sequence"/>
</dbReference>
<name>A0A9X1QEY4_9BACT</name>
<protein>
    <submittedName>
        <fullName evidence="1">Transporter</fullName>
    </submittedName>
</protein>
<dbReference type="AlphaFoldDB" id="A0A9X1QEY4"/>
<accession>A0A9X1QEY4</accession>
<comment type="caution">
    <text evidence="1">The sequence shown here is derived from an EMBL/GenBank/DDBJ whole genome shotgun (WGS) entry which is preliminary data.</text>
</comment>
<gene>
    <name evidence="1" type="ORF">L0661_17580</name>
</gene>
<reference evidence="1" key="1">
    <citation type="submission" date="2022-01" db="EMBL/GenBank/DDBJ databases">
        <title>Novel species in genus Dyadobacter.</title>
        <authorList>
            <person name="Ma C."/>
        </authorList>
    </citation>
    <scope>NUCLEOTIDE SEQUENCE</scope>
    <source>
        <strain evidence="1">CY357</strain>
    </source>
</reference>
<dbReference type="RefSeq" id="WP_235178628.1">
    <property type="nucleotide sequence ID" value="NZ_JAKFFV010000011.1"/>
</dbReference>
<sequence>MQEHLLSEIYELLANSSDLTLRQLVENKKAENGVTSDLQLSRIVGIDKTTLDRILKGDTQKLDLLALIKLDEFLGIGINRLTQIYIASLKSEYIGEIENARRANYIIRNFDVNGLKKIGWIQSTDDYKAIEEKIVSFFKLDNLYEYDREIGAVMFSRSKALSHDKMREFWVRSAIYQFEKINNPNNYDPGELKALIPRIRAYTNNVEKGFLTVVQALYAAGVTVIVQSYLSKTQVMGGTFIINRKPCIVITDYNKTYASIWIALLHELHHVVYDFDTIASTSYHLSGENNLLLEEDADFSAREILFSQEKMNYIKFMINSNVYVTEFAKKNNVHPSIIYLYYCIDQKKDGKNVFGLYRDFNPSSEKALLSIKTNPFNKETIDQEIEHIKQLLTNYM</sequence>
<evidence type="ECO:0000313" key="2">
    <source>
        <dbReference type="Proteomes" id="UP001139411"/>
    </source>
</evidence>
<proteinExistence type="predicted"/>
<organism evidence="1 2">
    <name type="scientific">Dyadobacter chenhuakuii</name>
    <dbReference type="NCBI Taxonomy" id="2909339"/>
    <lineage>
        <taxon>Bacteria</taxon>
        <taxon>Pseudomonadati</taxon>
        <taxon>Bacteroidota</taxon>
        <taxon>Cytophagia</taxon>
        <taxon>Cytophagales</taxon>
        <taxon>Spirosomataceae</taxon>
        <taxon>Dyadobacter</taxon>
    </lineage>
</organism>
<dbReference type="EMBL" id="JAKFFV010000011">
    <property type="protein sequence ID" value="MCF2500135.1"/>
    <property type="molecule type" value="Genomic_DNA"/>
</dbReference>